<protein>
    <submittedName>
        <fullName evidence="2">Uncharacterized protein</fullName>
    </submittedName>
</protein>
<dbReference type="AlphaFoldDB" id="A0A285TTV2"/>
<name>A0A285TTV2_9BACL</name>
<organism evidence="2 3">
    <name type="scientific">Ureibacillus xyleni</name>
    <dbReference type="NCBI Taxonomy" id="614648"/>
    <lineage>
        <taxon>Bacteria</taxon>
        <taxon>Bacillati</taxon>
        <taxon>Bacillota</taxon>
        <taxon>Bacilli</taxon>
        <taxon>Bacillales</taxon>
        <taxon>Caryophanaceae</taxon>
        <taxon>Ureibacillus</taxon>
    </lineage>
</organism>
<sequence length="185" mass="21570">MTKKNFIILGCFLLLGYIFYVGKYSNEGILKNVIERDGYDLHQMANKETIKLFIKPEWIPFTNEKEQNFELKLTEKHNTNILLVQVWNRGEDIYFSFDTSYNLNYSKGTFLYNGIFNEDGTFSTSGSFNDYNVYNQKGEKCVVGQNSQGPNSAFGFAIEPENYDVIKDGFFVEYSGFYLYEYSKK</sequence>
<evidence type="ECO:0000256" key="1">
    <source>
        <dbReference type="SAM" id="Phobius"/>
    </source>
</evidence>
<evidence type="ECO:0000313" key="3">
    <source>
        <dbReference type="Proteomes" id="UP000219636"/>
    </source>
</evidence>
<keyword evidence="3" id="KW-1185">Reference proteome</keyword>
<evidence type="ECO:0000313" key="2">
    <source>
        <dbReference type="EMBL" id="SOC27543.1"/>
    </source>
</evidence>
<gene>
    <name evidence="2" type="ORF">SAMN05880501_12312</name>
</gene>
<keyword evidence="1" id="KW-0472">Membrane</keyword>
<dbReference type="RefSeq" id="WP_097075369.1">
    <property type="nucleotide sequence ID" value="NZ_OBMQ01000023.1"/>
</dbReference>
<dbReference type="EMBL" id="OBMQ01000023">
    <property type="protein sequence ID" value="SOC27543.1"/>
    <property type="molecule type" value="Genomic_DNA"/>
</dbReference>
<reference evidence="3" key="1">
    <citation type="submission" date="2017-08" db="EMBL/GenBank/DDBJ databases">
        <authorList>
            <person name="Varghese N."/>
            <person name="Submissions S."/>
        </authorList>
    </citation>
    <scope>NUCLEOTIDE SEQUENCE [LARGE SCALE GENOMIC DNA]</scope>
    <source>
        <strain evidence="3">JC22</strain>
    </source>
</reference>
<dbReference type="OrthoDB" id="2734886at2"/>
<dbReference type="Proteomes" id="UP000219636">
    <property type="component" value="Unassembled WGS sequence"/>
</dbReference>
<proteinExistence type="predicted"/>
<keyword evidence="1" id="KW-1133">Transmembrane helix</keyword>
<keyword evidence="1" id="KW-0812">Transmembrane</keyword>
<feature type="transmembrane region" description="Helical" evidence="1">
    <location>
        <begin position="6"/>
        <end position="22"/>
    </location>
</feature>
<accession>A0A285TTV2</accession>